<gene>
    <name evidence="1" type="ORF">JETT_2563</name>
</gene>
<dbReference type="EMBL" id="SULG01000059">
    <property type="protein sequence ID" value="TLD41181.1"/>
    <property type="molecule type" value="Genomic_DNA"/>
</dbReference>
<evidence type="ECO:0008006" key="3">
    <source>
        <dbReference type="Google" id="ProtNLM"/>
    </source>
</evidence>
<proteinExistence type="predicted"/>
<organism evidence="1 2">
    <name type="scientific">Candidatus Jettenia ecosi</name>
    <dbReference type="NCBI Taxonomy" id="2494326"/>
    <lineage>
        <taxon>Bacteria</taxon>
        <taxon>Pseudomonadati</taxon>
        <taxon>Planctomycetota</taxon>
        <taxon>Candidatus Brocadiia</taxon>
        <taxon>Candidatus Brocadiales</taxon>
        <taxon>Candidatus Brocadiaceae</taxon>
        <taxon>Candidatus Jettenia</taxon>
    </lineage>
</organism>
<name>A0A533QER8_9BACT</name>
<evidence type="ECO:0000313" key="2">
    <source>
        <dbReference type="Proteomes" id="UP000319783"/>
    </source>
</evidence>
<dbReference type="AlphaFoldDB" id="A0A533QER8"/>
<accession>A0A533QER8</accession>
<comment type="caution">
    <text evidence="1">The sequence shown here is derived from an EMBL/GenBank/DDBJ whole genome shotgun (WGS) entry which is preliminary data.</text>
</comment>
<sequence length="176" mass="20946">MLNSAFHLGEEIKLKTVQYRLHQNLWKRYDLSTLDLSFSNWITIKYLNDEGTDFNNDIDLLPSNRGGLYMFSIRCPIIPGITEFPVYIGRALLTEGQNLRKRCREYFTKYSRSNERPKITILFNYWSKDLYLSFMKLEENNDIIDYEKKLINSLLLPFNDEIPEKEVRQAVKAFQI</sequence>
<dbReference type="Proteomes" id="UP000319783">
    <property type="component" value="Unassembled WGS sequence"/>
</dbReference>
<protein>
    <recommendedName>
        <fullName evidence="3">GIY-YIG domain-containing protein</fullName>
    </recommendedName>
</protein>
<reference evidence="1 2" key="1">
    <citation type="submission" date="2019-04" db="EMBL/GenBank/DDBJ databases">
        <title>Genome of a novel bacterium Candidatus Jettenia ecosi reconstructed from metagenome of an anammox bioreactor.</title>
        <authorList>
            <person name="Mardanov A.V."/>
            <person name="Beletsky A.V."/>
            <person name="Ravin N.V."/>
            <person name="Botchkova E.A."/>
            <person name="Litti Y.V."/>
            <person name="Nozhevnikova A.N."/>
        </authorList>
    </citation>
    <scope>NUCLEOTIDE SEQUENCE [LARGE SCALE GENOMIC DNA]</scope>
    <source>
        <strain evidence="1">J2</strain>
    </source>
</reference>
<evidence type="ECO:0000313" key="1">
    <source>
        <dbReference type="EMBL" id="TLD41181.1"/>
    </source>
</evidence>